<dbReference type="SUPFAM" id="SSF52343">
    <property type="entry name" value="Ferredoxin reductase-like, C-terminal NADP-linked domain"/>
    <property type="match status" value="1"/>
</dbReference>
<evidence type="ECO:0000256" key="7">
    <source>
        <dbReference type="ARBA" id="ARBA00022857"/>
    </source>
</evidence>
<evidence type="ECO:0000256" key="3">
    <source>
        <dbReference type="ARBA" id="ARBA00022490"/>
    </source>
</evidence>
<dbReference type="InterPro" id="IPR028879">
    <property type="entry name" value="NDOR1"/>
</dbReference>
<feature type="binding site" evidence="9">
    <location>
        <begin position="510"/>
        <end position="511"/>
    </location>
    <ligand>
        <name>NADP(+)</name>
        <dbReference type="ChEBI" id="CHEBI:58349"/>
    </ligand>
</feature>
<dbReference type="InterPro" id="IPR008254">
    <property type="entry name" value="Flavodoxin/NO_synth"/>
</dbReference>
<protein>
    <recommendedName>
        <fullName evidence="9">NADPH-dependent diflavin oxidoreductase 1</fullName>
        <ecNumber evidence="9">1.18.1.-</ecNumber>
    </recommendedName>
    <alternativeName>
        <fullName evidence="9">NADPH-dependent FMN and FAD-containing oxidoreductase</fullName>
    </alternativeName>
</protein>
<comment type="cofactor">
    <cofactor evidence="1 9">
        <name>FMN</name>
        <dbReference type="ChEBI" id="CHEBI:58210"/>
    </cofactor>
</comment>
<feature type="domain" description="Flavodoxin-like" evidence="10">
    <location>
        <begin position="8"/>
        <end position="152"/>
    </location>
</feature>
<feature type="binding site" evidence="9">
    <location>
        <begin position="99"/>
        <end position="108"/>
    </location>
    <ligand>
        <name>FMN</name>
        <dbReference type="ChEBI" id="CHEBI:58210"/>
    </ligand>
</feature>
<evidence type="ECO:0000313" key="12">
    <source>
        <dbReference type="EMBL" id="CDP34986.1"/>
    </source>
</evidence>
<dbReference type="GO" id="GO:0010181">
    <property type="term" value="F:FMN binding"/>
    <property type="evidence" value="ECO:0007669"/>
    <property type="project" value="UniProtKB-UniRule"/>
</dbReference>
<accession>A0A060T714</accession>
<feature type="binding site" evidence="9">
    <location>
        <position position="134"/>
    </location>
    <ligand>
        <name>FMN</name>
        <dbReference type="ChEBI" id="CHEBI:58210"/>
    </ligand>
</feature>
<dbReference type="PRINTS" id="PR00371">
    <property type="entry name" value="FPNCR"/>
</dbReference>
<evidence type="ECO:0000256" key="1">
    <source>
        <dbReference type="ARBA" id="ARBA00001917"/>
    </source>
</evidence>
<sequence>MMEDQGSVLVLYGTETGNSQDYAQLVAKKCQRLRIDVKVRAMDDCTLLDLVSFKVLIFVCSTTGQGELPRNAKKLWKQMLRRKLPPTFLFGVHFTTFGLGDSSYPRYNWAIKKIHRRVAQLGAKELSPRGEGDEQSAEGVDENFDAWVNIVAKHLRELFPLESGVQELDESTLLDPRYTITLLRDRLKHGPDTVKSINMTRSDVNKATIKRNDRITAQDHFQDVRHLQFESTDSDLSYVPGDTVALYPANNWDEVDLFIKHQKLTEVADFPVEVNEEFANAVPGGLVHPLTIRSLLLYHLDLVTIPRRSFFASVWHFASDERERERLQEFSTLEGLEDLFDYANRPRRSILETVLEFDSLQIPVEYLLDVIPILHPRLFSIASPEDQSNADGPLNVELAVAIVKYKTILRRIRRGVCTRWIEGLRPGDAIPFTLHKSPLALNQELPAVLIGPGTGVAPIRSLVLTRHAQSAIGKMVLFFGCRFKDKDYIFEDDWEAPTKSGQLEVVTAFSRQNGGYVQNRLFEKRKDIGDLIVNHNASVYLCGSSGRMPREVRITIVEIVKQALTDGDAEEYVKKMENEGRYLQETWS</sequence>
<dbReference type="InterPro" id="IPR029039">
    <property type="entry name" value="Flavoprotein-like_sf"/>
</dbReference>
<dbReference type="PANTHER" id="PTHR19384:SF10">
    <property type="entry name" value="NADPH-DEPENDENT DIFLAVIN OXIDOREDUCTASE 1"/>
    <property type="match status" value="1"/>
</dbReference>
<comment type="cofactor">
    <cofactor evidence="2 9">
        <name>FAD</name>
        <dbReference type="ChEBI" id="CHEBI:57692"/>
    </cofactor>
</comment>
<feature type="domain" description="FAD-binding FR-type" evidence="11">
    <location>
        <begin position="202"/>
        <end position="459"/>
    </location>
</feature>
<gene>
    <name evidence="9" type="primary">TAH18</name>
    <name evidence="12" type="ORF">GNLVRS02_ARAD1C25036g</name>
</gene>
<evidence type="ECO:0000259" key="10">
    <source>
        <dbReference type="PROSITE" id="PS50902"/>
    </source>
</evidence>
<dbReference type="GO" id="GO:0050661">
    <property type="term" value="F:NADP binding"/>
    <property type="evidence" value="ECO:0007669"/>
    <property type="project" value="UniProtKB-UniRule"/>
</dbReference>
<evidence type="ECO:0000256" key="9">
    <source>
        <dbReference type="HAMAP-Rule" id="MF_03178"/>
    </source>
</evidence>
<keyword evidence="5 9" id="KW-0288">FMN</keyword>
<dbReference type="InterPro" id="IPR001094">
    <property type="entry name" value="Flavdoxin-like"/>
</dbReference>
<organism evidence="12">
    <name type="scientific">Blastobotrys adeninivorans</name>
    <name type="common">Yeast</name>
    <name type="synonym">Arxula adeninivorans</name>
    <dbReference type="NCBI Taxonomy" id="409370"/>
    <lineage>
        <taxon>Eukaryota</taxon>
        <taxon>Fungi</taxon>
        <taxon>Dikarya</taxon>
        <taxon>Ascomycota</taxon>
        <taxon>Saccharomycotina</taxon>
        <taxon>Dipodascomycetes</taxon>
        <taxon>Dipodascales</taxon>
        <taxon>Trichomonascaceae</taxon>
        <taxon>Blastobotrys</taxon>
    </lineage>
</organism>
<evidence type="ECO:0000256" key="6">
    <source>
        <dbReference type="ARBA" id="ARBA00022827"/>
    </source>
</evidence>
<dbReference type="EMBL" id="HG937693">
    <property type="protein sequence ID" value="CDP34986.1"/>
    <property type="molecule type" value="Genomic_DNA"/>
</dbReference>
<feature type="binding site" evidence="9">
    <location>
        <position position="587"/>
    </location>
    <ligand>
        <name>FAD</name>
        <dbReference type="ChEBI" id="CHEBI:57692"/>
    </ligand>
</feature>
<evidence type="ECO:0000259" key="11">
    <source>
        <dbReference type="PROSITE" id="PS51384"/>
    </source>
</evidence>
<evidence type="ECO:0000256" key="8">
    <source>
        <dbReference type="ARBA" id="ARBA00023002"/>
    </source>
</evidence>
<comment type="similarity">
    <text evidence="9">In the C-terminal section; belongs to the flavoprotein pyridine nucleotide cytochrome reductase family.</text>
</comment>
<dbReference type="InterPro" id="IPR003097">
    <property type="entry name" value="CysJ-like_FAD-binding"/>
</dbReference>
<comment type="caution">
    <text evidence="9">Lacks conserved residue(s) required for the propagation of feature annotation.</text>
</comment>
<dbReference type="InterPro" id="IPR001433">
    <property type="entry name" value="OxRdtase_FAD/NAD-bd"/>
</dbReference>
<dbReference type="PROSITE" id="PS51384">
    <property type="entry name" value="FAD_FR"/>
    <property type="match status" value="1"/>
</dbReference>
<dbReference type="GO" id="GO:0016651">
    <property type="term" value="F:oxidoreductase activity, acting on NAD(P)H"/>
    <property type="evidence" value="ECO:0007669"/>
    <property type="project" value="UniProtKB-UniRule"/>
</dbReference>
<dbReference type="Gene3D" id="3.40.50.80">
    <property type="entry name" value="Nucleotide-binding domain of ferredoxin-NADP reductase (FNR) module"/>
    <property type="match status" value="1"/>
</dbReference>
<dbReference type="HAMAP" id="MF_03178">
    <property type="entry name" value="NDOR1"/>
    <property type="match status" value="1"/>
</dbReference>
<dbReference type="Pfam" id="PF00258">
    <property type="entry name" value="Flavodoxin_1"/>
    <property type="match status" value="1"/>
</dbReference>
<dbReference type="InterPro" id="IPR039261">
    <property type="entry name" value="FNR_nucleotide-bd"/>
</dbReference>
<evidence type="ECO:0000256" key="4">
    <source>
        <dbReference type="ARBA" id="ARBA00022630"/>
    </source>
</evidence>
<dbReference type="EC" id="1.18.1.-" evidence="9"/>
<comment type="similarity">
    <text evidence="9">In the N-terminal section; belongs to the flavodoxin family.</text>
</comment>
<reference evidence="12" key="1">
    <citation type="submission" date="2014-02" db="EMBL/GenBank/DDBJ databases">
        <authorList>
            <person name="Genoscope - CEA"/>
        </authorList>
    </citation>
    <scope>NUCLEOTIDE SEQUENCE</scope>
    <source>
        <strain evidence="12">LS3</strain>
    </source>
</reference>
<dbReference type="InterPro" id="IPR017927">
    <property type="entry name" value="FAD-bd_FR_type"/>
</dbReference>
<name>A0A060T714_BLAAD</name>
<keyword evidence="6 9" id="KW-0274">FAD</keyword>
<dbReference type="GO" id="GO:0160246">
    <property type="term" value="F:NADPH-iron-sulfur [2Fe-2S] protein oxidoreductase activity"/>
    <property type="evidence" value="ECO:0007669"/>
    <property type="project" value="InterPro"/>
</dbReference>
<dbReference type="InterPro" id="IPR001709">
    <property type="entry name" value="Flavoprot_Pyr_Nucl_cyt_Rdtase"/>
</dbReference>
<keyword evidence="3 9" id="KW-0963">Cytoplasm</keyword>
<feature type="binding site" evidence="9">
    <location>
        <begin position="14"/>
        <end position="19"/>
    </location>
    <ligand>
        <name>FMN</name>
        <dbReference type="ChEBI" id="CHEBI:58210"/>
    </ligand>
</feature>
<feature type="binding site" evidence="9">
    <location>
        <begin position="415"/>
        <end position="418"/>
    </location>
    <ligand>
        <name>FAD</name>
        <dbReference type="ChEBI" id="CHEBI:57692"/>
    </ligand>
</feature>
<reference evidence="12" key="2">
    <citation type="submission" date="2014-06" db="EMBL/GenBank/DDBJ databases">
        <title>The complete genome of Blastobotrys (Arxula) adeninivorans LS3 - a yeast of biotechnological interest.</title>
        <authorList>
            <person name="Kunze G."/>
            <person name="Gaillardin C."/>
            <person name="Czernicka M."/>
            <person name="Durrens P."/>
            <person name="Martin T."/>
            <person name="Boer E."/>
            <person name="Gabaldon T."/>
            <person name="Cruz J."/>
            <person name="Talla E."/>
            <person name="Marck C."/>
            <person name="Goffeau A."/>
            <person name="Barbe V."/>
            <person name="Baret P."/>
            <person name="Baronian K."/>
            <person name="Beier S."/>
            <person name="Bleykasten C."/>
            <person name="Bode R."/>
            <person name="Casaregola S."/>
            <person name="Despons L."/>
            <person name="Fairhead C."/>
            <person name="Giersberg M."/>
            <person name="Gierski P."/>
            <person name="Hahnel U."/>
            <person name="Hartmann A."/>
            <person name="Jankowska D."/>
            <person name="Jubin C."/>
            <person name="Jung P."/>
            <person name="Lafontaine I."/>
            <person name="Leh-Louis V."/>
            <person name="Lemaire M."/>
            <person name="Marcet-Houben M."/>
            <person name="Mascher M."/>
            <person name="Morel G."/>
            <person name="Richard G.-F."/>
            <person name="Riechen J."/>
            <person name="Sacerdot C."/>
            <person name="Sarkar A."/>
            <person name="Savel G."/>
            <person name="Schacherer J."/>
            <person name="Sherman D."/>
            <person name="Straub M.-L."/>
            <person name="Stein N."/>
            <person name="Thierry A."/>
            <person name="Trautwein-Schult A."/>
            <person name="Westhof E."/>
            <person name="Worch S."/>
            <person name="Dujon B."/>
            <person name="Souciet J.-L."/>
            <person name="Wincker P."/>
            <person name="Scholz U."/>
            <person name="Neuveglise N."/>
        </authorList>
    </citation>
    <scope>NUCLEOTIDE SEQUENCE</scope>
    <source>
        <strain evidence="12">LS3</strain>
    </source>
</reference>
<dbReference type="GO" id="GO:0005739">
    <property type="term" value="C:mitochondrion"/>
    <property type="evidence" value="ECO:0007669"/>
    <property type="project" value="UniProtKB-SubCell"/>
</dbReference>
<dbReference type="Gene3D" id="3.40.50.360">
    <property type="match status" value="1"/>
</dbReference>
<dbReference type="InterPro" id="IPR017938">
    <property type="entry name" value="Riboflavin_synthase-like_b-brl"/>
</dbReference>
<dbReference type="PANTHER" id="PTHR19384">
    <property type="entry name" value="NITRIC OXIDE SYNTHASE-RELATED"/>
    <property type="match status" value="1"/>
</dbReference>
<feature type="binding site" evidence="9">
    <location>
        <begin position="377"/>
        <end position="380"/>
    </location>
    <ligand>
        <name>FAD</name>
        <dbReference type="ChEBI" id="CHEBI:57692"/>
    </ligand>
</feature>
<dbReference type="Gene3D" id="1.20.990.10">
    <property type="entry name" value="NADPH-cytochrome p450 Reductase, Chain A, domain 3"/>
    <property type="match status" value="1"/>
</dbReference>
<evidence type="ECO:0000256" key="5">
    <source>
        <dbReference type="ARBA" id="ARBA00022643"/>
    </source>
</evidence>
<proteinExistence type="inferred from homology"/>
<dbReference type="PRINTS" id="PR00369">
    <property type="entry name" value="FLAVODOXIN"/>
</dbReference>
<feature type="binding site" evidence="9">
    <location>
        <position position="347"/>
    </location>
    <ligand>
        <name>FAD</name>
        <dbReference type="ChEBI" id="CHEBI:57692"/>
    </ligand>
</feature>
<comment type="function">
    <text evidence="9">NADPH-dependent reductase which is a central component of the cytosolic iron-sulfur (Fe-S) protein assembly (CIA) machinery. Transfers electrons from NADPH via its FAD and FMN prosthetic groups to the [2Fe-2S] cluster of DRE2, another key component of the CIA machinery. In turn, this reduced cluster provides electrons for assembly of cytosolic iron-sulfur cluster proteins. Positively controls H(2)O(2)-induced cell death.</text>
</comment>
<feature type="binding site" evidence="9">
    <location>
        <position position="454"/>
    </location>
    <ligand>
        <name>NADP(+)</name>
        <dbReference type="ChEBI" id="CHEBI:58349"/>
    </ligand>
</feature>
<dbReference type="SUPFAM" id="SSF63380">
    <property type="entry name" value="Riboflavin synthase domain-like"/>
    <property type="match status" value="1"/>
</dbReference>
<feature type="binding site" evidence="9">
    <location>
        <begin position="61"/>
        <end position="64"/>
    </location>
    <ligand>
        <name>FMN</name>
        <dbReference type="ChEBI" id="CHEBI:58210"/>
    </ligand>
</feature>
<comment type="similarity">
    <text evidence="9">Belongs to the NADPH-dependent diflavin oxidoreductase NDOR1 family.</text>
</comment>
<dbReference type="Pfam" id="PF00667">
    <property type="entry name" value="FAD_binding_1"/>
    <property type="match status" value="1"/>
</dbReference>
<dbReference type="PROSITE" id="PS50902">
    <property type="entry name" value="FLAVODOXIN_LIKE"/>
    <property type="match status" value="1"/>
</dbReference>
<dbReference type="FunFam" id="3.40.50.80:FF:000030">
    <property type="entry name" value="NADPH-dependent diflavin oxidoreductase 1"/>
    <property type="match status" value="1"/>
</dbReference>
<comment type="subunit">
    <text evidence="9">Interacts with DRE2; as part of the cytosolic iron-sulfur (Fe-S) protein assembly (CIA) machinery.</text>
</comment>
<keyword evidence="4 9" id="KW-0285">Flavoprotein</keyword>
<dbReference type="Gene3D" id="2.40.30.10">
    <property type="entry name" value="Translation factors"/>
    <property type="match status" value="1"/>
</dbReference>
<dbReference type="InterPro" id="IPR023173">
    <property type="entry name" value="NADPH_Cyt_P450_Rdtase_alpha"/>
</dbReference>
<dbReference type="GO" id="GO:0005829">
    <property type="term" value="C:cytosol"/>
    <property type="evidence" value="ECO:0007669"/>
    <property type="project" value="TreeGrafter"/>
</dbReference>
<comment type="catalytic activity">
    <reaction evidence="9">
        <text>2 oxidized [2Fe-2S]-[protein] + NADPH = 2 reduced [2Fe-2S]-[protein] + NADP(+) + H(+)</text>
        <dbReference type="Rhea" id="RHEA:67716"/>
        <dbReference type="Rhea" id="RHEA-COMP:17327"/>
        <dbReference type="Rhea" id="RHEA-COMP:17328"/>
        <dbReference type="ChEBI" id="CHEBI:15378"/>
        <dbReference type="ChEBI" id="CHEBI:33737"/>
        <dbReference type="ChEBI" id="CHEBI:33738"/>
        <dbReference type="ChEBI" id="CHEBI:57783"/>
        <dbReference type="ChEBI" id="CHEBI:58349"/>
    </reaction>
</comment>
<dbReference type="PhylomeDB" id="A0A060T714"/>
<feature type="binding site" evidence="9">
    <location>
        <begin position="514"/>
        <end position="518"/>
    </location>
    <ligand>
        <name>NADP(+)</name>
        <dbReference type="ChEBI" id="CHEBI:58349"/>
    </ligand>
</feature>
<dbReference type="Pfam" id="PF00175">
    <property type="entry name" value="NAD_binding_1"/>
    <property type="match status" value="1"/>
</dbReference>
<keyword evidence="9" id="KW-0496">Mitochondrion</keyword>
<dbReference type="GO" id="GO:0016226">
    <property type="term" value="P:iron-sulfur cluster assembly"/>
    <property type="evidence" value="ECO:0007669"/>
    <property type="project" value="UniProtKB-UniRule"/>
</dbReference>
<comment type="subcellular location">
    <subcellularLocation>
        <location evidence="9">Cytoplasm</location>
    </subcellularLocation>
    <subcellularLocation>
        <location evidence="9">Mitochondrion</location>
    </subcellularLocation>
    <text evidence="9">Relocalizes to mitochondria after H(2)O(2) exposure.</text>
</comment>
<dbReference type="AlphaFoldDB" id="A0A060T714"/>
<evidence type="ECO:0000256" key="2">
    <source>
        <dbReference type="ARBA" id="ARBA00001974"/>
    </source>
</evidence>
<keyword evidence="7 9" id="KW-0521">NADP</keyword>
<dbReference type="SUPFAM" id="SSF52218">
    <property type="entry name" value="Flavoproteins"/>
    <property type="match status" value="1"/>
</dbReference>
<dbReference type="GO" id="GO:0050660">
    <property type="term" value="F:flavin adenine dinucleotide binding"/>
    <property type="evidence" value="ECO:0007669"/>
    <property type="project" value="UniProtKB-UniRule"/>
</dbReference>
<keyword evidence="8 9" id="KW-0560">Oxidoreductase</keyword>